<keyword evidence="2" id="KW-1185">Reference proteome</keyword>
<dbReference type="EMBL" id="JAJJMB010000242">
    <property type="protein sequence ID" value="KAI3962808.1"/>
    <property type="molecule type" value="Genomic_DNA"/>
</dbReference>
<reference evidence="1" key="1">
    <citation type="submission" date="2022-04" db="EMBL/GenBank/DDBJ databases">
        <title>A functionally conserved STORR gene fusion in Papaver species that diverged 16.8 million years ago.</title>
        <authorList>
            <person name="Catania T."/>
        </authorList>
    </citation>
    <scope>NUCLEOTIDE SEQUENCE</scope>
    <source>
        <strain evidence="1">S-188037</strain>
    </source>
</reference>
<name>A0AAD4TNA8_9MAGN</name>
<sequence>MGMTSMKCNGVVVVIRFLCSIKLLRITMNNKDRASEEHRNLVEGIMKRGKMGRLKIEAAGISYECPKNMALSDPLIEAVELDSN</sequence>
<evidence type="ECO:0000313" key="2">
    <source>
        <dbReference type="Proteomes" id="UP001202328"/>
    </source>
</evidence>
<dbReference type="AlphaFoldDB" id="A0AAD4TNA8"/>
<evidence type="ECO:0000313" key="1">
    <source>
        <dbReference type="EMBL" id="KAI3962808.1"/>
    </source>
</evidence>
<protein>
    <submittedName>
        <fullName evidence="1">Uncharacterized protein</fullName>
    </submittedName>
</protein>
<organism evidence="1 2">
    <name type="scientific">Papaver atlanticum</name>
    <dbReference type="NCBI Taxonomy" id="357466"/>
    <lineage>
        <taxon>Eukaryota</taxon>
        <taxon>Viridiplantae</taxon>
        <taxon>Streptophyta</taxon>
        <taxon>Embryophyta</taxon>
        <taxon>Tracheophyta</taxon>
        <taxon>Spermatophyta</taxon>
        <taxon>Magnoliopsida</taxon>
        <taxon>Ranunculales</taxon>
        <taxon>Papaveraceae</taxon>
        <taxon>Papaveroideae</taxon>
        <taxon>Papaver</taxon>
    </lineage>
</organism>
<accession>A0AAD4TNA8</accession>
<comment type="caution">
    <text evidence="1">The sequence shown here is derived from an EMBL/GenBank/DDBJ whole genome shotgun (WGS) entry which is preliminary data.</text>
</comment>
<dbReference type="Proteomes" id="UP001202328">
    <property type="component" value="Unassembled WGS sequence"/>
</dbReference>
<gene>
    <name evidence="1" type="ORF">MKW98_029967</name>
</gene>
<proteinExistence type="predicted"/>